<comment type="caution">
    <text evidence="4">The sequence shown here is derived from an EMBL/GenBank/DDBJ whole genome shotgun (WGS) entry which is preliminary data.</text>
</comment>
<reference evidence="4" key="1">
    <citation type="submission" date="2021-02" db="EMBL/GenBank/DDBJ databases">
        <authorList>
            <person name="Nowell W R."/>
        </authorList>
    </citation>
    <scope>NUCLEOTIDE SEQUENCE</scope>
</reference>
<evidence type="ECO:0000256" key="1">
    <source>
        <dbReference type="SAM" id="SignalP"/>
    </source>
</evidence>
<dbReference type="EMBL" id="CAJOBA010007126">
    <property type="protein sequence ID" value="CAF3793369.1"/>
    <property type="molecule type" value="Genomic_DNA"/>
</dbReference>
<keyword evidence="1" id="KW-0732">Signal</keyword>
<evidence type="ECO:0000313" key="3">
    <source>
        <dbReference type="EMBL" id="CAF1024793.1"/>
    </source>
</evidence>
<evidence type="ECO:0000259" key="2">
    <source>
        <dbReference type="Pfam" id="PF00024"/>
    </source>
</evidence>
<dbReference type="AlphaFoldDB" id="A0A8S2J3U3"/>
<evidence type="ECO:0000313" key="5">
    <source>
        <dbReference type="Proteomes" id="UP000682733"/>
    </source>
</evidence>
<dbReference type="Pfam" id="PF00024">
    <property type="entry name" value="PAN_1"/>
    <property type="match status" value="1"/>
</dbReference>
<sequence>MRKMLATIIVPLVTLLIPQYVSQQQQPSIRQAYFNIIPNNEYYSAISFIETFSSVPNILKCTMKCFCYSSCQTAGYYPNELICSLYSGSLDNGTSSFAMNAQTIYFSIETMKTSSIDSTAALTSVTAETTVATTSDAPSSAITTTTGLTPNASNITWLMSTIQASNQTKIISSKPTFMAIDDQNYFVVLGYYGNLVQMNRTTMSVIAAANLGGHSGAVTYSNGYYFIGIKTTEKRHRLRIAFEWDDAQDGISSNILPTCRLLSLLTTDVGDTLILEEETRADADIISIQDVFMEEQGEDNDIMIVENAEDDDVVLTEWKCAGGDDDDIIFLEYKPASKRADI</sequence>
<name>A0A8S2J3U3_9BILA</name>
<feature type="chain" id="PRO_5036434635" description="Apple domain-containing protein" evidence="1">
    <location>
        <begin position="24"/>
        <end position="342"/>
    </location>
</feature>
<gene>
    <name evidence="3" type="ORF">OVA965_LOCUS15688</name>
    <name evidence="4" type="ORF">TMI583_LOCUS15701</name>
</gene>
<dbReference type="Proteomes" id="UP000682733">
    <property type="component" value="Unassembled WGS sequence"/>
</dbReference>
<feature type="domain" description="Apple" evidence="2">
    <location>
        <begin position="37"/>
        <end position="107"/>
    </location>
</feature>
<feature type="signal peptide" evidence="1">
    <location>
        <begin position="1"/>
        <end position="23"/>
    </location>
</feature>
<dbReference type="EMBL" id="CAJNOK010007113">
    <property type="protein sequence ID" value="CAF1024793.1"/>
    <property type="molecule type" value="Genomic_DNA"/>
</dbReference>
<proteinExistence type="predicted"/>
<accession>A0A8S2J3U3</accession>
<evidence type="ECO:0000313" key="4">
    <source>
        <dbReference type="EMBL" id="CAF3793369.1"/>
    </source>
</evidence>
<protein>
    <recommendedName>
        <fullName evidence="2">Apple domain-containing protein</fullName>
    </recommendedName>
</protein>
<dbReference type="Proteomes" id="UP000677228">
    <property type="component" value="Unassembled WGS sequence"/>
</dbReference>
<dbReference type="InterPro" id="IPR003609">
    <property type="entry name" value="Pan_app"/>
</dbReference>
<organism evidence="4 5">
    <name type="scientific">Didymodactylos carnosus</name>
    <dbReference type="NCBI Taxonomy" id="1234261"/>
    <lineage>
        <taxon>Eukaryota</taxon>
        <taxon>Metazoa</taxon>
        <taxon>Spiralia</taxon>
        <taxon>Gnathifera</taxon>
        <taxon>Rotifera</taxon>
        <taxon>Eurotatoria</taxon>
        <taxon>Bdelloidea</taxon>
        <taxon>Philodinida</taxon>
        <taxon>Philodinidae</taxon>
        <taxon>Didymodactylos</taxon>
    </lineage>
</organism>